<dbReference type="Proteomes" id="UP000031980">
    <property type="component" value="Unassembled WGS sequence"/>
</dbReference>
<evidence type="ECO:0008006" key="6">
    <source>
        <dbReference type="Google" id="ProtNLM"/>
    </source>
</evidence>
<dbReference type="FunFam" id="2.60.120.1440:FF:000001">
    <property type="entry name" value="Putative anti-sigma factor"/>
    <property type="match status" value="1"/>
</dbReference>
<dbReference type="Pfam" id="PF04773">
    <property type="entry name" value="FecR"/>
    <property type="match status" value="1"/>
</dbReference>
<evidence type="ECO:0000259" key="3">
    <source>
        <dbReference type="Pfam" id="PF16344"/>
    </source>
</evidence>
<dbReference type="GO" id="GO:0016989">
    <property type="term" value="F:sigma factor antagonist activity"/>
    <property type="evidence" value="ECO:0007669"/>
    <property type="project" value="TreeGrafter"/>
</dbReference>
<dbReference type="PANTHER" id="PTHR30273:SF2">
    <property type="entry name" value="PROTEIN FECR"/>
    <property type="match status" value="1"/>
</dbReference>
<sequence length="395" mass="45836">MLRREFDIASFIAKSLAGTMSEEERALLEAWKEEDIAHRRLFERLSSPENLARRNEHAERYRKLQRWEDLEKRIDNRRFVTVRRVTTYAALLIILFVASYFVFRLSEGPNEEVGQARLIRPGEAKAVLVLADGQHVTLETRSSFTLQESDGTVICKDSSVLDYRGKNERETTGEEVIYNTIKTPLGGEYFLVLSDGSRVHLNAMSSLRFPVRFTRERREVELTGEAYFEVEKDNRLFVVTTGETSTEVLGTKFNVSAYPEDEEVKTTLIRGSVRFTAKVRGKSFLLKPSEQVSFNKLSGEAKVEEVDVADFIAWKEGLFRFKDWRLEEIMEQLARWYDMKVEFREEALKDIRFGCCFNRYRDITPVLELLEETCKVRVKVEGNTVVLEKANTKTK</sequence>
<comment type="caution">
    <text evidence="4">The sequence shown here is derived from an EMBL/GenBank/DDBJ whole genome shotgun (WGS) entry which is preliminary data.</text>
</comment>
<dbReference type="Gene3D" id="2.60.120.1440">
    <property type="match status" value="1"/>
</dbReference>
<dbReference type="InterPro" id="IPR032508">
    <property type="entry name" value="FecR_C"/>
</dbReference>
<protein>
    <recommendedName>
        <fullName evidence="6">DUF4974 domain-containing protein</fullName>
    </recommendedName>
</protein>
<gene>
    <name evidence="4" type="ORF">BA92_03110</name>
</gene>
<keyword evidence="5" id="KW-1185">Reference proteome</keyword>
<evidence type="ECO:0000313" key="5">
    <source>
        <dbReference type="Proteomes" id="UP000031980"/>
    </source>
</evidence>
<keyword evidence="1" id="KW-0472">Membrane</keyword>
<evidence type="ECO:0000256" key="1">
    <source>
        <dbReference type="SAM" id="Phobius"/>
    </source>
</evidence>
<reference evidence="4 5" key="1">
    <citation type="submission" date="2014-07" db="EMBL/GenBank/DDBJ databases">
        <title>Porphyromonadaceae bacterium OUH 308042 = ATCC BAA-2681 = DSM 28342 draft genome.</title>
        <authorList>
            <person name="Sydenham T.V."/>
            <person name="Hasman H."/>
            <person name="Justensen U.S."/>
        </authorList>
    </citation>
    <scope>NUCLEOTIDE SEQUENCE [LARGE SCALE GENOMIC DNA]</scope>
    <source>
        <strain evidence="4 5">OUH 308042</strain>
    </source>
</reference>
<keyword evidence="1" id="KW-1133">Transmembrane helix</keyword>
<organism evidence="4 5">
    <name type="scientific">Sanguibacteroides justesenii</name>
    <dbReference type="NCBI Taxonomy" id="1547597"/>
    <lineage>
        <taxon>Bacteria</taxon>
        <taxon>Pseudomonadati</taxon>
        <taxon>Bacteroidota</taxon>
        <taxon>Bacteroidia</taxon>
        <taxon>Bacteroidales</taxon>
        <taxon>Porphyromonadaceae</taxon>
        <taxon>Sanguibacteroides</taxon>
    </lineage>
</organism>
<dbReference type="RefSeq" id="WP_041504865.1">
    <property type="nucleotide sequence ID" value="NZ_JPIU01000036.1"/>
</dbReference>
<keyword evidence="1" id="KW-0812">Transmembrane</keyword>
<dbReference type="EMBL" id="JPIU01000036">
    <property type="protein sequence ID" value="KIO46072.1"/>
    <property type="molecule type" value="Genomic_DNA"/>
</dbReference>
<proteinExistence type="predicted"/>
<dbReference type="InterPro" id="IPR006860">
    <property type="entry name" value="FecR"/>
</dbReference>
<name>A0A0C3NIR8_9PORP</name>
<dbReference type="AlphaFoldDB" id="A0A0C3NIR8"/>
<evidence type="ECO:0000259" key="2">
    <source>
        <dbReference type="Pfam" id="PF04773"/>
    </source>
</evidence>
<feature type="transmembrane region" description="Helical" evidence="1">
    <location>
        <begin position="85"/>
        <end position="103"/>
    </location>
</feature>
<accession>A0A0C3NIR8</accession>
<dbReference type="InterPro" id="IPR012373">
    <property type="entry name" value="Ferrdict_sens_TM"/>
</dbReference>
<feature type="domain" description="FecR protein" evidence="2">
    <location>
        <begin position="180"/>
        <end position="274"/>
    </location>
</feature>
<evidence type="ECO:0000313" key="4">
    <source>
        <dbReference type="EMBL" id="KIO46072.1"/>
    </source>
</evidence>
<dbReference type="Pfam" id="PF16344">
    <property type="entry name" value="FecR_C"/>
    <property type="match status" value="1"/>
</dbReference>
<dbReference type="PANTHER" id="PTHR30273">
    <property type="entry name" value="PERIPLASMIC SIGNAL SENSOR AND SIGMA FACTOR ACTIVATOR FECR-RELATED"/>
    <property type="match status" value="1"/>
</dbReference>
<feature type="domain" description="Protein FecR C-terminal" evidence="3">
    <location>
        <begin position="319"/>
        <end position="386"/>
    </location>
</feature>
<dbReference type="Gene3D" id="3.55.50.30">
    <property type="match status" value="1"/>
</dbReference>